<evidence type="ECO:0000313" key="3">
    <source>
        <dbReference type="Proteomes" id="UP000673383"/>
    </source>
</evidence>
<comment type="caution">
    <text evidence="2">The sequence shown here is derived from an EMBL/GenBank/DDBJ whole genome shotgun (WGS) entry which is preliminary data.</text>
</comment>
<dbReference type="Proteomes" id="UP000673383">
    <property type="component" value="Unassembled WGS sequence"/>
</dbReference>
<evidence type="ECO:0000313" key="2">
    <source>
        <dbReference type="EMBL" id="MBP1294339.1"/>
    </source>
</evidence>
<evidence type="ECO:0000256" key="1">
    <source>
        <dbReference type="SAM" id="Coils"/>
    </source>
</evidence>
<protein>
    <submittedName>
        <fullName evidence="2">Uncharacterized protein</fullName>
    </submittedName>
</protein>
<gene>
    <name evidence="2" type="ORF">JOH49_004092</name>
</gene>
<dbReference type="RefSeq" id="WP_172646909.1">
    <property type="nucleotide sequence ID" value="NZ_JAFICZ010000001.1"/>
</dbReference>
<feature type="coiled-coil region" evidence="1">
    <location>
        <begin position="23"/>
        <end position="66"/>
    </location>
</feature>
<accession>A0A8I2C463</accession>
<dbReference type="AlphaFoldDB" id="A0A8I2C463"/>
<organism evidence="2 3">
    <name type="scientific">Bradyrhizobium elkanii</name>
    <dbReference type="NCBI Taxonomy" id="29448"/>
    <lineage>
        <taxon>Bacteria</taxon>
        <taxon>Pseudomonadati</taxon>
        <taxon>Pseudomonadota</taxon>
        <taxon>Alphaproteobacteria</taxon>
        <taxon>Hyphomicrobiales</taxon>
        <taxon>Nitrobacteraceae</taxon>
        <taxon>Bradyrhizobium</taxon>
    </lineage>
</organism>
<dbReference type="EMBL" id="JAFICZ010000001">
    <property type="protein sequence ID" value="MBP1294339.1"/>
    <property type="molecule type" value="Genomic_DNA"/>
</dbReference>
<proteinExistence type="predicted"/>
<sequence length="68" mass="7849">MSYFNLATITPQRSFHPMASPKVEEYRRRAREAEALAEAVDDQAAKETLLEAAERWQKLANQAQRNGW</sequence>
<keyword evidence="1" id="KW-0175">Coiled coil</keyword>
<name>A0A8I2C463_BRAEL</name>
<reference evidence="2" key="1">
    <citation type="submission" date="2021-02" db="EMBL/GenBank/DDBJ databases">
        <title>Genomic Encyclopedia of Type Strains, Phase IV (KMG-V): Genome sequencing to study the core and pangenomes of soil and plant-associated prokaryotes.</title>
        <authorList>
            <person name="Whitman W."/>
        </authorList>
    </citation>
    <scope>NUCLEOTIDE SEQUENCE</scope>
    <source>
        <strain evidence="2">USDA 406</strain>
    </source>
</reference>